<evidence type="ECO:0000259" key="1">
    <source>
        <dbReference type="Pfam" id="PF07754"/>
    </source>
</evidence>
<protein>
    <submittedName>
        <fullName evidence="2">RNA-binding protein</fullName>
    </submittedName>
</protein>
<dbReference type="PANTHER" id="PTHR40733:SF1">
    <property type="entry name" value="SMALL ZINC FINGER PROTEIN HVO-2753-LIKE ZINC-BINDING POCKET DOMAIN-CONTAINING PROTEIN"/>
    <property type="match status" value="1"/>
</dbReference>
<evidence type="ECO:0000313" key="2">
    <source>
        <dbReference type="EMBL" id="MBE5728115.1"/>
    </source>
</evidence>
<feature type="domain" description="Small zinc finger protein HVO-2753-like zinc-binding pocket" evidence="1">
    <location>
        <begin position="7"/>
        <end position="51"/>
    </location>
</feature>
<evidence type="ECO:0000313" key="3">
    <source>
        <dbReference type="Proteomes" id="UP000763484"/>
    </source>
</evidence>
<name>A0A8T3UZG7_9ARCH</name>
<dbReference type="AlphaFoldDB" id="A0A8T3UZG7"/>
<reference evidence="2 3" key="1">
    <citation type="submission" date="2020-09" db="EMBL/GenBank/DDBJ databases">
        <title>Genomic characterization of a novel Parvarchaeota family in acid mine drainage sediments.</title>
        <authorList>
            <person name="Luo Z.-H."/>
        </authorList>
    </citation>
    <scope>NUCLEOTIDE SEQUENCE [LARGE SCALE GENOMIC DNA]</scope>
    <source>
        <strain evidence="2">TL1-5_bins.178</strain>
    </source>
</reference>
<dbReference type="EMBL" id="JADFAQ010000023">
    <property type="protein sequence ID" value="MBE5728115.1"/>
    <property type="molecule type" value="Genomic_DNA"/>
</dbReference>
<dbReference type="InterPro" id="IPR044720">
    <property type="entry name" value="HVO_2753-like"/>
</dbReference>
<comment type="caution">
    <text evidence="2">The sequence shown here is derived from an EMBL/GenBank/DDBJ whole genome shotgun (WGS) entry which is preliminary data.</text>
</comment>
<organism evidence="2 3">
    <name type="scientific">Candidatus Acidifodinimicrobium mancum</name>
    <dbReference type="NCBI Taxonomy" id="2898728"/>
    <lineage>
        <taxon>Archaea</taxon>
        <taxon>Candidatus Parvarchaeota</taxon>
        <taxon>Candidatus Acidifodinimicrobiaceae</taxon>
        <taxon>Candidatus Acidifodinimicrobium</taxon>
    </lineage>
</organism>
<dbReference type="NCBIfam" id="NF011481">
    <property type="entry name" value="PRK14890.1"/>
    <property type="match status" value="1"/>
</dbReference>
<dbReference type="PANTHER" id="PTHR40733">
    <property type="entry name" value="ZINC-RIBBON RNA-BINDING PROTEIN INVOLVED IN TRANSLATION-RELATED"/>
    <property type="match status" value="1"/>
</dbReference>
<accession>A0A8T3UZG7</accession>
<proteinExistence type="predicted"/>
<gene>
    <name evidence="2" type="ORF">IHE50_01720</name>
</gene>
<sequence length="55" mass="5917">MSETKFCISCEKDISAIPDSVVLNCPNCGAEIARCGKCRGREVPYTCKVCGFEGP</sequence>
<dbReference type="Proteomes" id="UP000763484">
    <property type="component" value="Unassembled WGS sequence"/>
</dbReference>
<dbReference type="InterPro" id="IPR011668">
    <property type="entry name" value="HVO_2753-like_ZBP"/>
</dbReference>
<dbReference type="Pfam" id="PF07754">
    <property type="entry name" value="HVO_2753_ZBP"/>
    <property type="match status" value="1"/>
</dbReference>